<evidence type="ECO:0000259" key="5">
    <source>
        <dbReference type="Pfam" id="PF00205"/>
    </source>
</evidence>
<dbReference type="Pfam" id="PF00205">
    <property type="entry name" value="TPP_enzyme_M"/>
    <property type="match status" value="1"/>
</dbReference>
<dbReference type="Gene3D" id="3.40.50.970">
    <property type="match status" value="2"/>
</dbReference>
<dbReference type="InterPro" id="IPR012000">
    <property type="entry name" value="Thiamin_PyroP_enz_cen_dom"/>
</dbReference>
<dbReference type="InterPro" id="IPR012001">
    <property type="entry name" value="Thiamin_PyroP_enz_TPP-bd_dom"/>
</dbReference>
<comment type="caution">
    <text evidence="8">The sequence shown here is derived from an EMBL/GenBank/DDBJ whole genome shotgun (WGS) entry which is preliminary data.</text>
</comment>
<dbReference type="CDD" id="cd00568">
    <property type="entry name" value="TPP_enzymes"/>
    <property type="match status" value="1"/>
</dbReference>
<name>A0ABP9U0P0_9MICO</name>
<evidence type="ECO:0000313" key="8">
    <source>
        <dbReference type="EMBL" id="GAA5341190.1"/>
    </source>
</evidence>
<evidence type="ECO:0000259" key="6">
    <source>
        <dbReference type="Pfam" id="PF02775"/>
    </source>
</evidence>
<evidence type="ECO:0000256" key="2">
    <source>
        <dbReference type="ARBA" id="ARBA00023052"/>
    </source>
</evidence>
<dbReference type="InterPro" id="IPR029061">
    <property type="entry name" value="THDP-binding"/>
</dbReference>
<dbReference type="InterPro" id="IPR011766">
    <property type="entry name" value="TPP_enzyme_TPP-bd"/>
</dbReference>
<dbReference type="Pfam" id="PF02776">
    <property type="entry name" value="TPP_enzyme_N"/>
    <property type="match status" value="1"/>
</dbReference>
<dbReference type="Gene3D" id="3.40.50.1220">
    <property type="entry name" value="TPP-binding domain"/>
    <property type="match status" value="1"/>
</dbReference>
<dbReference type="InterPro" id="IPR029035">
    <property type="entry name" value="DHS-like_NAD/FAD-binding_dom"/>
</dbReference>
<evidence type="ECO:0000256" key="4">
    <source>
        <dbReference type="SAM" id="MobiDB-lite"/>
    </source>
</evidence>
<evidence type="ECO:0000256" key="3">
    <source>
        <dbReference type="RuleBase" id="RU362132"/>
    </source>
</evidence>
<evidence type="ECO:0000256" key="1">
    <source>
        <dbReference type="ARBA" id="ARBA00007812"/>
    </source>
</evidence>
<keyword evidence="9" id="KW-1185">Reference proteome</keyword>
<feature type="domain" description="Thiamine pyrophosphate enzyme central" evidence="5">
    <location>
        <begin position="193"/>
        <end position="323"/>
    </location>
</feature>
<feature type="compositionally biased region" description="Low complexity" evidence="4">
    <location>
        <begin position="344"/>
        <end position="355"/>
    </location>
</feature>
<dbReference type="SUPFAM" id="SSF52467">
    <property type="entry name" value="DHS-like NAD/FAD-binding domain"/>
    <property type="match status" value="1"/>
</dbReference>
<dbReference type="InterPro" id="IPR045229">
    <property type="entry name" value="TPP_enz"/>
</dbReference>
<accession>A0ABP9U0P0</accession>
<evidence type="ECO:0000313" key="9">
    <source>
        <dbReference type="Proteomes" id="UP001498935"/>
    </source>
</evidence>
<keyword evidence="2 3" id="KW-0786">Thiamine pyrophosphate</keyword>
<sequence>MVFTESLTAGHLIVSELEAHGVRRAYLVPGESYLDVLDGLHDSPIETIVCRQEGGAGYMAVAEGRMTGIPGIAMVTRGPGAANVMAAVHTAYQDATPFVVFVGLIPTAARGREAFQEFDLSAWFSSTAKSVLVLDDPDKAAEVVVDALHTAVSGRPGPVIVGLPEEVLTKRTSAPVLAPRTVGAPAPDDGDLTELRARIDQAERPVLIIGGEDWSPATSERIARWSHDRGLGVIGTFRAYDGIDHDAPNFLGILGYGAAPVAKRVFDEADLHIFLGCVRTDVATDGFTIGTEQRTIVIGPDPDAHGHFGRLDEHIVTSVNRFAGRLFAADGTPAYTVSADGSVAEASGEGASDGADSGDDPTLPTWVREARTELVAWREPKPVAVPVGAISAGAASAGDAGGADEVATAASAGNDDRTYVDMDEAFSHVRELLPADAIITYGAGNFSGWATRFLPTHGFPSALGPRNGSMGFGLPAAVAAGLVAPDRTVFCISGDGDFLMNGQELATAAQYGVDLTIVVNDNSVYGTIRGHQDRDYPGRATGTTLENPNFAAMATAFGGLGIRVERTEDFREAFAAALNHRGPALVHCLTDPAIRGARL</sequence>
<dbReference type="Pfam" id="PF02775">
    <property type="entry name" value="TPP_enzyme_C"/>
    <property type="match status" value="1"/>
</dbReference>
<dbReference type="PANTHER" id="PTHR18968">
    <property type="entry name" value="THIAMINE PYROPHOSPHATE ENZYMES"/>
    <property type="match status" value="1"/>
</dbReference>
<feature type="region of interest" description="Disordered" evidence="4">
    <location>
        <begin position="344"/>
        <end position="363"/>
    </location>
</feature>
<dbReference type="PANTHER" id="PTHR18968:SF120">
    <property type="entry name" value="ACETOLACTATE SYNTHASE LARGE SUBUNIT"/>
    <property type="match status" value="1"/>
</dbReference>
<gene>
    <name evidence="8" type="ORF">KACC15558_22300</name>
</gene>
<dbReference type="Proteomes" id="UP001498935">
    <property type="component" value="Unassembled WGS sequence"/>
</dbReference>
<dbReference type="RefSeq" id="WP_342038334.1">
    <property type="nucleotide sequence ID" value="NZ_BAABBK010000007.1"/>
</dbReference>
<organism evidence="8 9">
    <name type="scientific">Brevibacterium ammoniilyticum</name>
    <dbReference type="NCBI Taxonomy" id="1046555"/>
    <lineage>
        <taxon>Bacteria</taxon>
        <taxon>Bacillati</taxon>
        <taxon>Actinomycetota</taxon>
        <taxon>Actinomycetes</taxon>
        <taxon>Micrococcales</taxon>
        <taxon>Brevibacteriaceae</taxon>
        <taxon>Brevibacterium</taxon>
    </lineage>
</organism>
<comment type="similarity">
    <text evidence="1 3">Belongs to the TPP enzyme family.</text>
</comment>
<feature type="domain" description="Thiamine pyrophosphate enzyme N-terminal TPP-binding" evidence="7">
    <location>
        <begin position="8"/>
        <end position="122"/>
    </location>
</feature>
<evidence type="ECO:0000259" key="7">
    <source>
        <dbReference type="Pfam" id="PF02776"/>
    </source>
</evidence>
<dbReference type="CDD" id="cd07035">
    <property type="entry name" value="TPP_PYR_POX_like"/>
    <property type="match status" value="1"/>
</dbReference>
<dbReference type="SUPFAM" id="SSF52518">
    <property type="entry name" value="Thiamin diphosphate-binding fold (THDP-binding)"/>
    <property type="match status" value="2"/>
</dbReference>
<protein>
    <submittedName>
        <fullName evidence="8">Thiamine pyrophosphate-binding protein</fullName>
    </submittedName>
</protein>
<reference evidence="8 9" key="1">
    <citation type="submission" date="2024-02" db="EMBL/GenBank/DDBJ databases">
        <title>Characterization of antibiotic resistant novel bacterial strains and their environmental applications.</title>
        <authorList>
            <person name="Manzoor S."/>
            <person name="Abbas S."/>
            <person name="Arshad M."/>
            <person name="Li W.J."/>
            <person name="Ahmed I."/>
        </authorList>
    </citation>
    <scope>NUCLEOTIDE SEQUENCE [LARGE SCALE GENOMIC DNA]</scope>
    <source>
        <strain evidence="8 9">KACC 15558</strain>
    </source>
</reference>
<dbReference type="EMBL" id="BAABNP010000008">
    <property type="protein sequence ID" value="GAA5341190.1"/>
    <property type="molecule type" value="Genomic_DNA"/>
</dbReference>
<proteinExistence type="inferred from homology"/>
<feature type="domain" description="Thiamine pyrophosphate enzyme TPP-binding" evidence="6">
    <location>
        <begin position="442"/>
        <end position="588"/>
    </location>
</feature>